<accession>A0ABQ9G1X0</accession>
<sequence length="763" mass="85188">MARVMINDCGSKNYSSPSQLGETGLTASAVAPDLRMWELCRMMPLIGEFSLGSPVSPAFTFQHYSLLTLLALPSSALNTSMSTAAQTCRPPDESEIQHYKISWVQYFYIGTKIKLDPSSELGSFDLGSGKMLVEPGIRRCAIQHHDNMTASVNIRVLKYCFYHPSSHLAVEIMLKRCTRRKDVVGEYRRRRWCIRIDAGDGVEYECKRVVDSIDLREWWGVSTQEMVWSMNSDGEYRRRMWWGVIRNECRSYLQAQLEYELLEQSRFAVLEDAHLAQRVEVHVYGDLCLELVGQGRQHPLLVQSLLVGPGVGEPAYDTCLQFAGHSPERHVLLHAVHPSLEFDPCHVHVANHAANVANYCREDEHAGQEVCHHKQVLSVVLWLRRLSCNTCTTTTTTCFNCTTLHYNTHTRFSACFQHGTAYKQTCDLTYTDIHALPGIRTQSLPHHRSEAHQSTAPREVCCCSATMVAPPSSANDRYYSCFLAISLDGGQSPYSLFPALPLHTSPSSLHHRPRLHGMLAELLHYKQVLHDPPSSKATRHVTDSRDQRELISHGCFQQSVCKLVVMTLFTPSWTVDGNTARLTRRSDEALGVRVSVARIAPSLLDLGRAATTLDILAVDNAQTQQTLRNIQYVSTAQEIADVRGKCLITCARNVHLATHTARMRSATYIRRVVYRAHDRRYGIPHNRDPLSLIGILAAPSTPVGSLARTYGGKRKGGPVEAVYVLAGERAVLGSVQVVDPVVRAKSDCVANGEVEASVPVDEH</sequence>
<protein>
    <submittedName>
        <fullName evidence="1">Uncharacterized protein</fullName>
    </submittedName>
</protein>
<name>A0ABQ9G1X0_9NEOP</name>
<gene>
    <name evidence="1" type="ORF">PR048_033702</name>
</gene>
<proteinExistence type="predicted"/>
<comment type="caution">
    <text evidence="1">The sequence shown here is derived from an EMBL/GenBank/DDBJ whole genome shotgun (WGS) entry which is preliminary data.</text>
</comment>
<keyword evidence="2" id="KW-1185">Reference proteome</keyword>
<dbReference type="Proteomes" id="UP001159363">
    <property type="component" value="Chromosome 16"/>
</dbReference>
<dbReference type="EMBL" id="JARBHB010000017">
    <property type="protein sequence ID" value="KAJ8866178.1"/>
    <property type="molecule type" value="Genomic_DNA"/>
</dbReference>
<evidence type="ECO:0000313" key="1">
    <source>
        <dbReference type="EMBL" id="KAJ8866178.1"/>
    </source>
</evidence>
<organism evidence="1 2">
    <name type="scientific">Dryococelus australis</name>
    <dbReference type="NCBI Taxonomy" id="614101"/>
    <lineage>
        <taxon>Eukaryota</taxon>
        <taxon>Metazoa</taxon>
        <taxon>Ecdysozoa</taxon>
        <taxon>Arthropoda</taxon>
        <taxon>Hexapoda</taxon>
        <taxon>Insecta</taxon>
        <taxon>Pterygota</taxon>
        <taxon>Neoptera</taxon>
        <taxon>Polyneoptera</taxon>
        <taxon>Phasmatodea</taxon>
        <taxon>Verophasmatodea</taxon>
        <taxon>Anareolatae</taxon>
        <taxon>Phasmatidae</taxon>
        <taxon>Eurycanthinae</taxon>
        <taxon>Dryococelus</taxon>
    </lineage>
</organism>
<evidence type="ECO:0000313" key="2">
    <source>
        <dbReference type="Proteomes" id="UP001159363"/>
    </source>
</evidence>
<reference evidence="1 2" key="1">
    <citation type="submission" date="2023-02" db="EMBL/GenBank/DDBJ databases">
        <title>LHISI_Scaffold_Assembly.</title>
        <authorList>
            <person name="Stuart O.P."/>
            <person name="Cleave R."/>
            <person name="Magrath M.J.L."/>
            <person name="Mikheyev A.S."/>
        </authorList>
    </citation>
    <scope>NUCLEOTIDE SEQUENCE [LARGE SCALE GENOMIC DNA]</scope>
    <source>
        <strain evidence="1">Daus_M_001</strain>
        <tissue evidence="1">Leg muscle</tissue>
    </source>
</reference>